<keyword evidence="3" id="KW-0378">Hydrolase</keyword>
<dbReference type="GO" id="GO:0046872">
    <property type="term" value="F:metal ion binding"/>
    <property type="evidence" value="ECO:0007669"/>
    <property type="project" value="UniProtKB-KW"/>
</dbReference>
<feature type="domain" description="Creatinase N-terminal" evidence="5">
    <location>
        <begin position="5"/>
        <end position="131"/>
    </location>
</feature>
<proteinExistence type="inferred from homology"/>
<dbReference type="InterPro" id="IPR000994">
    <property type="entry name" value="Pept_M24"/>
</dbReference>
<evidence type="ECO:0000256" key="1">
    <source>
        <dbReference type="ARBA" id="ARBA00008766"/>
    </source>
</evidence>
<dbReference type="InterPro" id="IPR036005">
    <property type="entry name" value="Creatinase/aminopeptidase-like"/>
</dbReference>
<name>A0A084JNZ3_9FIRM</name>
<dbReference type="SUPFAM" id="SSF53092">
    <property type="entry name" value="Creatinase/prolidase N-terminal domain"/>
    <property type="match status" value="1"/>
</dbReference>
<dbReference type="GO" id="GO:0005737">
    <property type="term" value="C:cytoplasm"/>
    <property type="evidence" value="ECO:0007669"/>
    <property type="project" value="UniProtKB-ARBA"/>
</dbReference>
<comment type="caution">
    <text evidence="7">The sequence shown here is derived from an EMBL/GenBank/DDBJ whole genome shotgun (WGS) entry which is preliminary data.</text>
</comment>
<comment type="similarity">
    <text evidence="1">Belongs to the peptidase M24B family.</text>
</comment>
<dbReference type="FunFam" id="3.90.230.10:FF:000009">
    <property type="entry name" value="xaa-Pro aminopeptidase 2"/>
    <property type="match status" value="1"/>
</dbReference>
<dbReference type="GO" id="GO:0070006">
    <property type="term" value="F:metalloaminopeptidase activity"/>
    <property type="evidence" value="ECO:0007669"/>
    <property type="project" value="InterPro"/>
</dbReference>
<evidence type="ECO:0000259" key="4">
    <source>
        <dbReference type="Pfam" id="PF00557"/>
    </source>
</evidence>
<sequence>MIQERLEQLRRLMAEHHMDAYMIPTSDFHESEYVGEYFKCREFITGFSGSAGTAVITKDEAGLWTDGRYFVQAGKQLEGTGITLQRMGQPGVPEIGEYLDQVLPEGGSLGFDGRVVNCQLGQDLEKLLAEKHVTLAFQEDLVDVLWKERPHQSAEPVWILEEKYSGKSSALKIEELRSQMKKEKATIHILTSLDDIAWLLNIRGNDVECNPVVLSYAMITLDRFYLFINEKVLKDEVKAYLKNLSVTVCPYNDIYTAVSQLRDQKVLVETGKTNYAIVKNIDSSNSIIDKMNPTALSKAMKNPVEVENMRKAHIKDGVAMVKFIYWMKQNVGKETITEVSAQEYLDHLRSKQEGNLGLSFDTISAYGANAAMCHYKATAESDVKIEPKGLYLVDSGGQYYEGTTDVTRTIAVGPLTEKEREHFTLTVISMLRLGAVKFLHGCRGLTLDYVAREPFWSRGINYDHGTGHGVGYLLNVHERPNGIRWRMVPERQDNGVLEEGMITSDEPGVYIEGSHGVRTENLIVSKKAEENEYGQFMEFEFLTMVPIDLEAIDQSIMTEHDVKLLNDYHKAVYEALSPYFTGEEALWLKENTRTI</sequence>
<dbReference type="InterPro" id="IPR029149">
    <property type="entry name" value="Creatin/AminoP/Spt16_N"/>
</dbReference>
<dbReference type="PANTHER" id="PTHR43763:SF6">
    <property type="entry name" value="XAA-PRO AMINOPEPTIDASE 1"/>
    <property type="match status" value="1"/>
</dbReference>
<dbReference type="CDD" id="cd01085">
    <property type="entry name" value="APP"/>
    <property type="match status" value="1"/>
</dbReference>
<evidence type="ECO:0000259" key="5">
    <source>
        <dbReference type="Pfam" id="PF01321"/>
    </source>
</evidence>
<gene>
    <name evidence="7" type="ORF">IO98_07945</name>
</gene>
<evidence type="ECO:0000256" key="3">
    <source>
        <dbReference type="ARBA" id="ARBA00022801"/>
    </source>
</evidence>
<dbReference type="InterPro" id="IPR050422">
    <property type="entry name" value="X-Pro_aminopeptidase_P"/>
</dbReference>
<feature type="domain" description="Peptidase M24" evidence="4">
    <location>
        <begin position="307"/>
        <end position="524"/>
    </location>
</feature>
<reference evidence="7 8" key="1">
    <citation type="submission" date="2014-07" db="EMBL/GenBank/DDBJ databases">
        <title>Draft genome of Clostridium celerecrescens 152B isolated from sediments associated with methane hydrate from Krishna Godavari basin.</title>
        <authorList>
            <person name="Honkalas V.S."/>
            <person name="Dabir A.P."/>
            <person name="Arora P."/>
            <person name="Dhakephalkar P.K."/>
        </authorList>
    </citation>
    <scope>NUCLEOTIDE SEQUENCE [LARGE SCALE GENOMIC DNA]</scope>
    <source>
        <strain evidence="7 8">152B</strain>
    </source>
</reference>
<accession>A0A084JNZ3</accession>
<evidence type="ECO:0000313" key="8">
    <source>
        <dbReference type="Proteomes" id="UP000028525"/>
    </source>
</evidence>
<evidence type="ECO:0000256" key="2">
    <source>
        <dbReference type="ARBA" id="ARBA00022723"/>
    </source>
</evidence>
<dbReference type="InterPro" id="IPR000587">
    <property type="entry name" value="Creatinase_N"/>
</dbReference>
<dbReference type="Gene3D" id="3.40.350.10">
    <property type="entry name" value="Creatinase/prolidase N-terminal domain"/>
    <property type="match status" value="2"/>
</dbReference>
<dbReference type="Proteomes" id="UP000028525">
    <property type="component" value="Unassembled WGS sequence"/>
</dbReference>
<protein>
    <submittedName>
        <fullName evidence="7">Peptidase M24</fullName>
    </submittedName>
</protein>
<dbReference type="Gene3D" id="3.90.230.10">
    <property type="entry name" value="Creatinase/methionine aminopeptidase superfamily"/>
    <property type="match status" value="1"/>
</dbReference>
<dbReference type="AlphaFoldDB" id="A0A084JNZ3"/>
<dbReference type="InterPro" id="IPR032416">
    <property type="entry name" value="Peptidase_M24_C"/>
</dbReference>
<dbReference type="Pfam" id="PF00557">
    <property type="entry name" value="Peptidase_M24"/>
    <property type="match status" value="1"/>
</dbReference>
<feature type="domain" description="Peptidase M24 C-terminal" evidence="6">
    <location>
        <begin position="535"/>
        <end position="595"/>
    </location>
</feature>
<evidence type="ECO:0000259" key="6">
    <source>
        <dbReference type="Pfam" id="PF16188"/>
    </source>
</evidence>
<dbReference type="InterPro" id="IPR033740">
    <property type="entry name" value="Pept_M24B"/>
</dbReference>
<evidence type="ECO:0000313" key="7">
    <source>
        <dbReference type="EMBL" id="KEZ90677.1"/>
    </source>
</evidence>
<keyword evidence="2" id="KW-0479">Metal-binding</keyword>
<dbReference type="PANTHER" id="PTHR43763">
    <property type="entry name" value="XAA-PRO AMINOPEPTIDASE 1"/>
    <property type="match status" value="1"/>
</dbReference>
<dbReference type="Pfam" id="PF16188">
    <property type="entry name" value="Peptidase_M24_C"/>
    <property type="match status" value="1"/>
</dbReference>
<dbReference type="OrthoDB" id="9806388at2"/>
<dbReference type="FunFam" id="3.40.350.10:FF:000003">
    <property type="entry name" value="Xaa-pro aminopeptidase P"/>
    <property type="match status" value="1"/>
</dbReference>
<dbReference type="Pfam" id="PF01321">
    <property type="entry name" value="Creatinase_N"/>
    <property type="match status" value="1"/>
</dbReference>
<dbReference type="RefSeq" id="WP_038279888.1">
    <property type="nucleotide sequence ID" value="NZ_JPME01000010.1"/>
</dbReference>
<dbReference type="EMBL" id="JPME01000010">
    <property type="protein sequence ID" value="KEZ90677.1"/>
    <property type="molecule type" value="Genomic_DNA"/>
</dbReference>
<organism evidence="7 8">
    <name type="scientific">Lacrimispora celerecrescens</name>
    <dbReference type="NCBI Taxonomy" id="29354"/>
    <lineage>
        <taxon>Bacteria</taxon>
        <taxon>Bacillati</taxon>
        <taxon>Bacillota</taxon>
        <taxon>Clostridia</taxon>
        <taxon>Lachnospirales</taxon>
        <taxon>Lachnospiraceae</taxon>
        <taxon>Lacrimispora</taxon>
    </lineage>
</organism>
<dbReference type="STRING" id="29354.IO98_07945"/>
<dbReference type="Pfam" id="PF16189">
    <property type="entry name" value="Creatinase_N_2"/>
    <property type="match status" value="1"/>
</dbReference>
<keyword evidence="8" id="KW-1185">Reference proteome</keyword>
<dbReference type="SUPFAM" id="SSF55920">
    <property type="entry name" value="Creatinase/aminopeptidase"/>
    <property type="match status" value="1"/>
</dbReference>